<dbReference type="GO" id="GO:0046306">
    <property type="term" value="P:alkanesulfonate catabolic process"/>
    <property type="evidence" value="ECO:0007669"/>
    <property type="project" value="TreeGrafter"/>
</dbReference>
<dbReference type="Gene3D" id="3.20.20.30">
    <property type="entry name" value="Luciferase-like domain"/>
    <property type="match status" value="1"/>
</dbReference>
<dbReference type="Pfam" id="PF00296">
    <property type="entry name" value="Bac_luciferase"/>
    <property type="match status" value="1"/>
</dbReference>
<dbReference type="PANTHER" id="PTHR42847">
    <property type="entry name" value="ALKANESULFONATE MONOOXYGENASE"/>
    <property type="match status" value="1"/>
</dbReference>
<gene>
    <name evidence="6" type="ORF">AVDCRST_MAG28-3431</name>
</gene>
<evidence type="ECO:0000256" key="4">
    <source>
        <dbReference type="ARBA" id="ARBA00023033"/>
    </source>
</evidence>
<evidence type="ECO:0000256" key="2">
    <source>
        <dbReference type="ARBA" id="ARBA00022643"/>
    </source>
</evidence>
<protein>
    <submittedName>
        <fullName evidence="6">Luciferase-like protein</fullName>
    </submittedName>
</protein>
<name>A0A6J4R249_9ACTN</name>
<evidence type="ECO:0000259" key="5">
    <source>
        <dbReference type="Pfam" id="PF00296"/>
    </source>
</evidence>
<dbReference type="GO" id="GO:0008726">
    <property type="term" value="F:alkanesulfonate monooxygenase activity"/>
    <property type="evidence" value="ECO:0007669"/>
    <property type="project" value="TreeGrafter"/>
</dbReference>
<keyword evidence="3" id="KW-0560">Oxidoreductase</keyword>
<dbReference type="NCBIfam" id="TIGR03560">
    <property type="entry name" value="F420_Rv1855c"/>
    <property type="match status" value="1"/>
</dbReference>
<dbReference type="EMBL" id="CADCVE010000089">
    <property type="protein sequence ID" value="CAA9461935.1"/>
    <property type="molecule type" value="Genomic_DNA"/>
</dbReference>
<dbReference type="PANTHER" id="PTHR42847:SF8">
    <property type="entry name" value="CONSERVED PROTEIN"/>
    <property type="match status" value="1"/>
</dbReference>
<dbReference type="AlphaFoldDB" id="A0A6J4R249"/>
<keyword evidence="1" id="KW-0285">Flavoprotein</keyword>
<dbReference type="SUPFAM" id="SSF51679">
    <property type="entry name" value="Bacterial luciferase-like"/>
    <property type="match status" value="1"/>
</dbReference>
<dbReference type="InterPro" id="IPR019952">
    <property type="entry name" value="F420_OxRdatse_Rv1855c_pred"/>
</dbReference>
<accession>A0A6J4R249</accession>
<evidence type="ECO:0000313" key="6">
    <source>
        <dbReference type="EMBL" id="CAA9461935.1"/>
    </source>
</evidence>
<dbReference type="InterPro" id="IPR036661">
    <property type="entry name" value="Luciferase-like_sf"/>
</dbReference>
<keyword evidence="2" id="KW-0288">FMN</keyword>
<keyword evidence="4" id="KW-0503">Monooxygenase</keyword>
<reference evidence="6" key="1">
    <citation type="submission" date="2020-02" db="EMBL/GenBank/DDBJ databases">
        <authorList>
            <person name="Meier V. D."/>
        </authorList>
    </citation>
    <scope>NUCLEOTIDE SEQUENCE</scope>
    <source>
        <strain evidence="6">AVDCRST_MAG28</strain>
    </source>
</reference>
<evidence type="ECO:0000256" key="3">
    <source>
        <dbReference type="ARBA" id="ARBA00023002"/>
    </source>
</evidence>
<evidence type="ECO:0000256" key="1">
    <source>
        <dbReference type="ARBA" id="ARBA00022630"/>
    </source>
</evidence>
<organism evidence="6">
    <name type="scientific">uncultured Rubrobacteraceae bacterium</name>
    <dbReference type="NCBI Taxonomy" id="349277"/>
    <lineage>
        <taxon>Bacteria</taxon>
        <taxon>Bacillati</taxon>
        <taxon>Actinomycetota</taxon>
        <taxon>Rubrobacteria</taxon>
        <taxon>Rubrobacterales</taxon>
        <taxon>Rubrobacteraceae</taxon>
        <taxon>environmental samples</taxon>
    </lineage>
</organism>
<proteinExistence type="predicted"/>
<sequence>MTVQFGVFVPQGWRMDLVEIEDPVEQYEAMTHVAKVAEDSGGYDSIWLYDHFHTVPEPTMNSVFECWMATAGLSRDTSSIKIGQMVTCNGYRNPALLTKMASTADVMSNGRLLFGLGAGWYEHEWRAYGYGFPEVPVRMRAFKEACEIIHRMWAEDDVVFDGEFYKLDKPINEPKGIQKPHPSFWIGGGGEKVTLKLVARWGDACNVGGDVERLKHKFEVLKGHCEDAGRDYEEIIRSTSINVYLLEDGEDPAEATKEARGSKSYEEYSQQYMVGTAGEISERLQPLVEAGVNYFITYMPRVAYDSTPVQHFAKAVIPEFA</sequence>
<dbReference type="InterPro" id="IPR050172">
    <property type="entry name" value="SsuD_RutA_monooxygenase"/>
</dbReference>
<dbReference type="InterPro" id="IPR011251">
    <property type="entry name" value="Luciferase-like_dom"/>
</dbReference>
<feature type="domain" description="Luciferase-like" evidence="5">
    <location>
        <begin position="4"/>
        <end position="259"/>
    </location>
</feature>